<dbReference type="AlphaFoldDB" id="A0A226CYU4"/>
<protein>
    <submittedName>
        <fullName evidence="3">GlcNAc-binding protein A</fullName>
    </submittedName>
</protein>
<dbReference type="Proteomes" id="UP000198287">
    <property type="component" value="Unassembled WGS sequence"/>
</dbReference>
<gene>
    <name evidence="3" type="ORF">Fcan01_27127</name>
</gene>
<evidence type="ECO:0000313" key="4">
    <source>
        <dbReference type="Proteomes" id="UP000198287"/>
    </source>
</evidence>
<keyword evidence="2" id="KW-0732">Signal</keyword>
<evidence type="ECO:0000313" key="3">
    <source>
        <dbReference type="EMBL" id="OXA38133.1"/>
    </source>
</evidence>
<comment type="caution">
    <text evidence="3">The sequence shown here is derived from an EMBL/GenBank/DDBJ whole genome shotgun (WGS) entry which is preliminary data.</text>
</comment>
<keyword evidence="4" id="KW-1185">Reference proteome</keyword>
<accession>A0A226CYU4</accession>
<reference evidence="3 4" key="1">
    <citation type="submission" date="2015-12" db="EMBL/GenBank/DDBJ databases">
        <title>The genome of Folsomia candida.</title>
        <authorList>
            <person name="Faddeeva A."/>
            <person name="Derks M.F."/>
            <person name="Anvar Y."/>
            <person name="Smit S."/>
            <person name="Van Straalen N."/>
            <person name="Roelofs D."/>
        </authorList>
    </citation>
    <scope>NUCLEOTIDE SEQUENCE [LARGE SCALE GENOMIC DNA]</scope>
    <source>
        <strain evidence="3 4">VU population</strain>
        <tissue evidence="3">Whole body</tissue>
    </source>
</reference>
<feature type="compositionally biased region" description="Low complexity" evidence="1">
    <location>
        <begin position="275"/>
        <end position="329"/>
    </location>
</feature>
<proteinExistence type="predicted"/>
<feature type="signal peptide" evidence="2">
    <location>
        <begin position="1"/>
        <end position="27"/>
    </location>
</feature>
<evidence type="ECO:0000256" key="2">
    <source>
        <dbReference type="SAM" id="SignalP"/>
    </source>
</evidence>
<organism evidence="3 4">
    <name type="scientific">Folsomia candida</name>
    <name type="common">Springtail</name>
    <dbReference type="NCBI Taxonomy" id="158441"/>
    <lineage>
        <taxon>Eukaryota</taxon>
        <taxon>Metazoa</taxon>
        <taxon>Ecdysozoa</taxon>
        <taxon>Arthropoda</taxon>
        <taxon>Hexapoda</taxon>
        <taxon>Collembola</taxon>
        <taxon>Entomobryomorpha</taxon>
        <taxon>Isotomoidea</taxon>
        <taxon>Isotomidae</taxon>
        <taxon>Proisotominae</taxon>
        <taxon>Folsomia</taxon>
    </lineage>
</organism>
<feature type="chain" id="PRO_5012940289" evidence="2">
    <location>
        <begin position="28"/>
        <end position="364"/>
    </location>
</feature>
<dbReference type="EMBL" id="LNIX01000048">
    <property type="protein sequence ID" value="OXA38133.1"/>
    <property type="molecule type" value="Genomic_DNA"/>
</dbReference>
<feature type="region of interest" description="Disordered" evidence="1">
    <location>
        <begin position="272"/>
        <end position="332"/>
    </location>
</feature>
<evidence type="ECO:0000256" key="1">
    <source>
        <dbReference type="SAM" id="MobiDB-lite"/>
    </source>
</evidence>
<name>A0A226CYU4_FOLCA</name>
<sequence length="364" mass="39995">MQSFAYRGKLGILISILLVITLTGTHSQDHDNELVLDVEEHAVHPWGASIATHEFYFFYHANVSREALPDNTILYLEAFGVRERLTATNASGVWAAFHERHSSDKCHFTTTTAETPSTTVETPSTAVETSITTATEALTDVTDIPTTVTTEEPCVTKDFPFISFTTNTNEALSLESFSMIYFVQTIPRILRPMILFNVTTSSVSDEHQSYVIPEVCDSTTIIQNFWMECVIYLNKFSLPEDATITKIAVQFQSIEEGDIILVDKLTMKTKGHLQTSPTTTTTTTTTTTPSPDTTSSDSSSSSNSSSTPLVSTPFSESTSTWTPSTTDYTHGSGSWARANPSFISMLIICTVIAIQLTQELTVEA</sequence>